<protein>
    <submittedName>
        <fullName evidence="2">Uncharacterized protein</fullName>
    </submittedName>
</protein>
<evidence type="ECO:0000256" key="1">
    <source>
        <dbReference type="SAM" id="MobiDB-lite"/>
    </source>
</evidence>
<keyword evidence="3" id="KW-1185">Reference proteome</keyword>
<evidence type="ECO:0000313" key="3">
    <source>
        <dbReference type="Proteomes" id="UP000613580"/>
    </source>
</evidence>
<proteinExistence type="predicted"/>
<name>A0A8H6W4Y1_MYCCL</name>
<reference evidence="2" key="1">
    <citation type="submission" date="2020-05" db="EMBL/GenBank/DDBJ databases">
        <title>Mycena genomes resolve the evolution of fungal bioluminescence.</title>
        <authorList>
            <person name="Tsai I.J."/>
        </authorList>
    </citation>
    <scope>NUCLEOTIDE SEQUENCE</scope>
    <source>
        <strain evidence="2">110903Hualien_Pintung</strain>
    </source>
</reference>
<gene>
    <name evidence="2" type="ORF">HMN09_00746600</name>
</gene>
<dbReference type="EMBL" id="JACAZE010000009">
    <property type="protein sequence ID" value="KAF7305924.1"/>
    <property type="molecule type" value="Genomic_DNA"/>
</dbReference>
<accession>A0A8H6W4Y1</accession>
<dbReference type="OrthoDB" id="5514856at2759"/>
<feature type="region of interest" description="Disordered" evidence="1">
    <location>
        <begin position="1"/>
        <end position="26"/>
    </location>
</feature>
<comment type="caution">
    <text evidence="2">The sequence shown here is derived from an EMBL/GenBank/DDBJ whole genome shotgun (WGS) entry which is preliminary data.</text>
</comment>
<organism evidence="2 3">
    <name type="scientific">Mycena chlorophos</name>
    <name type="common">Agaric fungus</name>
    <name type="synonym">Agaricus chlorophos</name>
    <dbReference type="NCBI Taxonomy" id="658473"/>
    <lineage>
        <taxon>Eukaryota</taxon>
        <taxon>Fungi</taxon>
        <taxon>Dikarya</taxon>
        <taxon>Basidiomycota</taxon>
        <taxon>Agaricomycotina</taxon>
        <taxon>Agaricomycetes</taxon>
        <taxon>Agaricomycetidae</taxon>
        <taxon>Agaricales</taxon>
        <taxon>Marasmiineae</taxon>
        <taxon>Mycenaceae</taxon>
        <taxon>Mycena</taxon>
    </lineage>
</organism>
<dbReference type="Proteomes" id="UP000613580">
    <property type="component" value="Unassembled WGS sequence"/>
</dbReference>
<dbReference type="AlphaFoldDB" id="A0A8H6W4Y1"/>
<evidence type="ECO:0000313" key="2">
    <source>
        <dbReference type="EMBL" id="KAF7305924.1"/>
    </source>
</evidence>
<sequence>MARRSAPLNSGPAYIPQSQSQRRTLADPNESAFARFLRTEIFAPEKIGGNISLVTGVGIIDEIQNTPHQVYSRSAPPRLHDCIIIKRFAMALPISCDSFLVQ</sequence>